<protein>
    <submittedName>
        <fullName evidence="3">Uncharacterized protein</fullName>
    </submittedName>
</protein>
<organism evidence="3 4">
    <name type="scientific">Corynebacterium glaucum</name>
    <dbReference type="NCBI Taxonomy" id="187491"/>
    <lineage>
        <taxon>Bacteria</taxon>
        <taxon>Bacillati</taxon>
        <taxon>Actinomycetota</taxon>
        <taxon>Actinomycetes</taxon>
        <taxon>Mycobacteriales</taxon>
        <taxon>Corynebacteriaceae</taxon>
        <taxon>Corynebacterium</taxon>
    </lineage>
</organism>
<feature type="domain" description="DUF8185" evidence="2">
    <location>
        <begin position="103"/>
        <end position="209"/>
    </location>
</feature>
<dbReference type="InterPro" id="IPR058323">
    <property type="entry name" value="DUF8010"/>
</dbReference>
<dbReference type="AlphaFoldDB" id="A0A1Q2HYK1"/>
<dbReference type="Proteomes" id="UP000217209">
    <property type="component" value="Chromosome"/>
</dbReference>
<dbReference type="Pfam" id="PF26572">
    <property type="entry name" value="DUF8185"/>
    <property type="match status" value="1"/>
</dbReference>
<evidence type="ECO:0000259" key="2">
    <source>
        <dbReference type="Pfam" id="PF26572"/>
    </source>
</evidence>
<dbReference type="PIRSF" id="PIRSF012637">
    <property type="entry name" value="UCP012637"/>
    <property type="match status" value="1"/>
</dbReference>
<dbReference type="RefSeq" id="WP_095660558.1">
    <property type="nucleotide sequence ID" value="NZ_CP019688.1"/>
</dbReference>
<dbReference type="InterPro" id="IPR016601">
    <property type="entry name" value="UCP012637"/>
</dbReference>
<dbReference type="EMBL" id="CP019688">
    <property type="protein sequence ID" value="AQQ15935.1"/>
    <property type="molecule type" value="Genomic_DNA"/>
</dbReference>
<dbReference type="Pfam" id="PF26035">
    <property type="entry name" value="DUF8010"/>
    <property type="match status" value="1"/>
</dbReference>
<evidence type="ECO:0000313" key="4">
    <source>
        <dbReference type="Proteomes" id="UP000217209"/>
    </source>
</evidence>
<gene>
    <name evidence="3" type="ORF">CGLAU_09930</name>
</gene>
<evidence type="ECO:0000259" key="1">
    <source>
        <dbReference type="Pfam" id="PF26035"/>
    </source>
</evidence>
<dbReference type="OrthoDB" id="5178111at2"/>
<feature type="domain" description="DUF8010" evidence="1">
    <location>
        <begin position="10"/>
        <end position="89"/>
    </location>
</feature>
<keyword evidence="4" id="KW-1185">Reference proteome</keyword>
<name>A0A1Q2HYK1_9CORY</name>
<dbReference type="InterPro" id="IPR058498">
    <property type="entry name" value="DUF8185"/>
</dbReference>
<evidence type="ECO:0000313" key="3">
    <source>
        <dbReference type="EMBL" id="AQQ15935.1"/>
    </source>
</evidence>
<reference evidence="3 4" key="1">
    <citation type="submission" date="2016-12" db="EMBL/GenBank/DDBJ databases">
        <authorList>
            <person name="Song W.-J."/>
            <person name="Kurnit D.M."/>
        </authorList>
    </citation>
    <scope>NUCLEOTIDE SEQUENCE [LARGE SCALE GENOMIC DNA]</scope>
    <source>
        <strain evidence="3 4">DSM 30827</strain>
    </source>
</reference>
<accession>A0A1Q2HYK1</accession>
<proteinExistence type="predicted"/>
<sequence length="216" mass="22749">METLTVTQGERGLTTLLGRALGLDQAALARFSLVDDHVVDVFVTTPFDCLAARRVSGSASRDGAVVAANDLLNALRDAGDSGAADASREVGKARDMMWPGALPPATGFVERDIVPVGVARRLADEGRNLARQFSGPAGPPRSLLDGIVMTADADSAAPVEIPMRMIFACTALGLIPGFEAPAEIPRHLRVATAGSWVRLDAPYGSIYRNVGRLIIM</sequence>
<dbReference type="KEGG" id="cgv:CGLAU_09930"/>